<organism evidence="1 2">
    <name type="scientific">Caerostris darwini</name>
    <dbReference type="NCBI Taxonomy" id="1538125"/>
    <lineage>
        <taxon>Eukaryota</taxon>
        <taxon>Metazoa</taxon>
        <taxon>Ecdysozoa</taxon>
        <taxon>Arthropoda</taxon>
        <taxon>Chelicerata</taxon>
        <taxon>Arachnida</taxon>
        <taxon>Araneae</taxon>
        <taxon>Araneomorphae</taxon>
        <taxon>Entelegynae</taxon>
        <taxon>Araneoidea</taxon>
        <taxon>Araneidae</taxon>
        <taxon>Caerostris</taxon>
    </lineage>
</organism>
<comment type="caution">
    <text evidence="1">The sequence shown here is derived from an EMBL/GenBank/DDBJ whole genome shotgun (WGS) entry which is preliminary data.</text>
</comment>
<accession>A0AAV4T9L5</accession>
<proteinExistence type="predicted"/>
<protein>
    <submittedName>
        <fullName evidence="1">Uncharacterized protein</fullName>
    </submittedName>
</protein>
<evidence type="ECO:0000313" key="2">
    <source>
        <dbReference type="Proteomes" id="UP001054837"/>
    </source>
</evidence>
<keyword evidence="2" id="KW-1185">Reference proteome</keyword>
<dbReference type="AlphaFoldDB" id="A0AAV4T9L5"/>
<gene>
    <name evidence="1" type="ORF">CDAR_600021</name>
</gene>
<evidence type="ECO:0000313" key="1">
    <source>
        <dbReference type="EMBL" id="GIY43358.1"/>
    </source>
</evidence>
<name>A0AAV4T9L5_9ARAC</name>
<sequence length="300" mass="33432">MVIRNCEFCKAYVADFEVHTCRIFGNQQRQSSATLPRSSSNDIDQDNNLRTQQMHFEVRIPSIVQTHASGQHSILPNMRQITECEDTAAAEVSSQFGVANRNPYNPETSDFLFPGMAYGGKNQTESAYSLQLSEDNSVLINQNPQLCEAWNPNPDVHAPLPVAEPCFLSGFQQTFGQRNPWKNQLSNESSQVGCYGASRSDENSHYVSGFNESDNISINQLSQRDETTLRIPILAVQNAQYNPMNPIPPTDAVGPIQSIPINVQKNVYRMITSNLKIVLVVMRGDIPAVFVIKHFLPVGT</sequence>
<reference evidence="1 2" key="1">
    <citation type="submission" date="2021-06" db="EMBL/GenBank/DDBJ databases">
        <title>Caerostris darwini draft genome.</title>
        <authorList>
            <person name="Kono N."/>
            <person name="Arakawa K."/>
        </authorList>
    </citation>
    <scope>NUCLEOTIDE SEQUENCE [LARGE SCALE GENOMIC DNA]</scope>
</reference>
<dbReference type="Proteomes" id="UP001054837">
    <property type="component" value="Unassembled WGS sequence"/>
</dbReference>
<dbReference type="EMBL" id="BPLQ01009338">
    <property type="protein sequence ID" value="GIY43358.1"/>
    <property type="molecule type" value="Genomic_DNA"/>
</dbReference>